<feature type="domain" description="Mur ligase C-terminal" evidence="4">
    <location>
        <begin position="200"/>
        <end position="275"/>
    </location>
</feature>
<dbReference type="GO" id="GO:0005524">
    <property type="term" value="F:ATP binding"/>
    <property type="evidence" value="ECO:0007669"/>
    <property type="project" value="UniProtKB-KW"/>
</dbReference>
<proteinExistence type="predicted"/>
<evidence type="ECO:0000256" key="2">
    <source>
        <dbReference type="ARBA" id="ARBA00022741"/>
    </source>
</evidence>
<gene>
    <name evidence="6" type="ORF">S01H4_41709</name>
</gene>
<dbReference type="GO" id="GO:0016881">
    <property type="term" value="F:acid-amino acid ligase activity"/>
    <property type="evidence" value="ECO:0007669"/>
    <property type="project" value="InterPro"/>
</dbReference>
<dbReference type="SUPFAM" id="SSF53623">
    <property type="entry name" value="MurD-like peptide ligases, catalytic domain"/>
    <property type="match status" value="1"/>
</dbReference>
<organism evidence="6">
    <name type="scientific">marine sediment metagenome</name>
    <dbReference type="NCBI Taxonomy" id="412755"/>
    <lineage>
        <taxon>unclassified sequences</taxon>
        <taxon>metagenomes</taxon>
        <taxon>ecological metagenomes</taxon>
    </lineage>
</organism>
<protein>
    <recommendedName>
        <fullName evidence="7">UDP-N-acetylmuramoyl-tripeptide--D-alanyl-D-alanine ligase</fullName>
    </recommendedName>
</protein>
<evidence type="ECO:0000256" key="1">
    <source>
        <dbReference type="ARBA" id="ARBA00022598"/>
    </source>
</evidence>
<evidence type="ECO:0008006" key="7">
    <source>
        <dbReference type="Google" id="ProtNLM"/>
    </source>
</evidence>
<reference evidence="6" key="1">
    <citation type="journal article" date="2014" name="Front. Microbiol.">
        <title>High frequency of phylogenetically diverse reductive dehalogenase-homologous genes in deep subseafloor sedimentary metagenomes.</title>
        <authorList>
            <person name="Kawai M."/>
            <person name="Futagami T."/>
            <person name="Toyoda A."/>
            <person name="Takaki Y."/>
            <person name="Nishi S."/>
            <person name="Hori S."/>
            <person name="Arai W."/>
            <person name="Tsubouchi T."/>
            <person name="Morono Y."/>
            <person name="Uchiyama I."/>
            <person name="Ito T."/>
            <person name="Fujiyama A."/>
            <person name="Inagaki F."/>
            <person name="Takami H."/>
        </authorList>
    </citation>
    <scope>NUCLEOTIDE SEQUENCE</scope>
    <source>
        <strain evidence="6">Expedition CK06-06</strain>
    </source>
</reference>
<evidence type="ECO:0000259" key="4">
    <source>
        <dbReference type="Pfam" id="PF02875"/>
    </source>
</evidence>
<dbReference type="Pfam" id="PF08245">
    <property type="entry name" value="Mur_ligase_M"/>
    <property type="match status" value="1"/>
</dbReference>
<keyword evidence="2" id="KW-0547">Nucleotide-binding</keyword>
<keyword evidence="3" id="KW-0067">ATP-binding</keyword>
<dbReference type="InterPro" id="IPR036615">
    <property type="entry name" value="Mur_ligase_C_dom_sf"/>
</dbReference>
<dbReference type="Gene3D" id="3.90.190.20">
    <property type="entry name" value="Mur ligase, C-terminal domain"/>
    <property type="match status" value="1"/>
</dbReference>
<feature type="non-terminal residue" evidence="6">
    <location>
        <position position="287"/>
    </location>
</feature>
<dbReference type="Pfam" id="PF02875">
    <property type="entry name" value="Mur_ligase_C"/>
    <property type="match status" value="1"/>
</dbReference>
<sequence length="287" mass="30781">AALLSNNGNVLKSEGSYNNHLGLPLSLLRLTKKDELAVLEYGMSSPGEITALTHIAPPDIAVITNIKPAHLEFFKDIKAIALAKKEILNGMKSKGIAVLNGDDSLVREIAGKRKGKQLFFGTSEGHDISAENINNNGWKGTTFDLNYGQEKTKIFIPFFCKSSIYNFLAAAGVAYALSIPAQKIADQAKHLTSFSNRGGLVRLENNIKLIDDSYNSNPAALEMALKDLAKLPGNRKIAILGDMLELGENETEFHIQAGKKAAQLGLDLLVTIGPLSLNIAKGALASG</sequence>
<comment type="caution">
    <text evidence="6">The sequence shown here is derived from an EMBL/GenBank/DDBJ whole genome shotgun (WGS) entry which is preliminary data.</text>
</comment>
<feature type="domain" description="Mur ligase central" evidence="5">
    <location>
        <begin position="2"/>
        <end position="174"/>
    </location>
</feature>
<feature type="non-terminal residue" evidence="6">
    <location>
        <position position="1"/>
    </location>
</feature>
<dbReference type="AlphaFoldDB" id="X1CZ20"/>
<name>X1CZ20_9ZZZZ</name>
<accession>X1CZ20</accession>
<dbReference type="InterPro" id="IPR036565">
    <property type="entry name" value="Mur-like_cat_sf"/>
</dbReference>
<dbReference type="SUPFAM" id="SSF53244">
    <property type="entry name" value="MurD-like peptide ligases, peptide-binding domain"/>
    <property type="match status" value="1"/>
</dbReference>
<evidence type="ECO:0000259" key="5">
    <source>
        <dbReference type="Pfam" id="PF08245"/>
    </source>
</evidence>
<keyword evidence="1" id="KW-0436">Ligase</keyword>
<dbReference type="PANTHER" id="PTHR43024:SF1">
    <property type="entry name" value="UDP-N-ACETYLMURAMOYL-TRIPEPTIDE--D-ALANYL-D-ALANINE LIGASE"/>
    <property type="match status" value="1"/>
</dbReference>
<dbReference type="EMBL" id="BART01022833">
    <property type="protein sequence ID" value="GAH01285.1"/>
    <property type="molecule type" value="Genomic_DNA"/>
</dbReference>
<dbReference type="InterPro" id="IPR051046">
    <property type="entry name" value="MurCDEF_CellWall_CoF430Synth"/>
</dbReference>
<evidence type="ECO:0000313" key="6">
    <source>
        <dbReference type="EMBL" id="GAH01285.1"/>
    </source>
</evidence>
<dbReference type="InterPro" id="IPR004101">
    <property type="entry name" value="Mur_ligase_C"/>
</dbReference>
<dbReference type="Gene3D" id="3.40.1190.10">
    <property type="entry name" value="Mur-like, catalytic domain"/>
    <property type="match status" value="1"/>
</dbReference>
<evidence type="ECO:0000256" key="3">
    <source>
        <dbReference type="ARBA" id="ARBA00022840"/>
    </source>
</evidence>
<dbReference type="InterPro" id="IPR013221">
    <property type="entry name" value="Mur_ligase_cen"/>
</dbReference>
<dbReference type="PANTHER" id="PTHR43024">
    <property type="entry name" value="UDP-N-ACETYLMURAMOYL-TRIPEPTIDE--D-ALANYL-D-ALANINE LIGASE"/>
    <property type="match status" value="1"/>
</dbReference>